<dbReference type="AlphaFoldDB" id="T1FCY5"/>
<dbReference type="EMBL" id="AMQM01006329">
    <property type="status" value="NOT_ANNOTATED_CDS"/>
    <property type="molecule type" value="Genomic_DNA"/>
</dbReference>
<sequence>MVFTPKPRFQEAFKKSSTAKLVLLRFFQEGRYTKKPITENVDEVLLKNNVKIVQDNKYFPYLIMPSYSDTNVIARGLVNVEFTVEQVSKSQLALICSATGEPPI</sequence>
<name>T1FCY5_HELRO</name>
<dbReference type="HOGENOM" id="CLU_2252918_0_0_1"/>
<organism evidence="2 3">
    <name type="scientific">Helobdella robusta</name>
    <name type="common">Californian leech</name>
    <dbReference type="NCBI Taxonomy" id="6412"/>
    <lineage>
        <taxon>Eukaryota</taxon>
        <taxon>Metazoa</taxon>
        <taxon>Spiralia</taxon>
        <taxon>Lophotrochozoa</taxon>
        <taxon>Annelida</taxon>
        <taxon>Clitellata</taxon>
        <taxon>Hirudinea</taxon>
        <taxon>Rhynchobdellida</taxon>
        <taxon>Glossiphoniidae</taxon>
        <taxon>Helobdella</taxon>
    </lineage>
</organism>
<evidence type="ECO:0000313" key="1">
    <source>
        <dbReference type="EMBL" id="ESN97429.1"/>
    </source>
</evidence>
<reference evidence="1 3" key="2">
    <citation type="journal article" date="2013" name="Nature">
        <title>Insights into bilaterian evolution from three spiralian genomes.</title>
        <authorList>
            <person name="Simakov O."/>
            <person name="Marletaz F."/>
            <person name="Cho S.J."/>
            <person name="Edsinger-Gonzales E."/>
            <person name="Havlak P."/>
            <person name="Hellsten U."/>
            <person name="Kuo D.H."/>
            <person name="Larsson T."/>
            <person name="Lv J."/>
            <person name="Arendt D."/>
            <person name="Savage R."/>
            <person name="Osoegawa K."/>
            <person name="de Jong P."/>
            <person name="Grimwood J."/>
            <person name="Chapman J.A."/>
            <person name="Shapiro H."/>
            <person name="Aerts A."/>
            <person name="Otillar R.P."/>
            <person name="Terry A.Y."/>
            <person name="Boore J.L."/>
            <person name="Grigoriev I.V."/>
            <person name="Lindberg D.R."/>
            <person name="Seaver E.C."/>
            <person name="Weisblat D.A."/>
            <person name="Putnam N.H."/>
            <person name="Rokhsar D.S."/>
        </authorList>
    </citation>
    <scope>NUCLEOTIDE SEQUENCE</scope>
</reference>
<evidence type="ECO:0000313" key="2">
    <source>
        <dbReference type="EnsemblMetazoa" id="HelroP178224"/>
    </source>
</evidence>
<dbReference type="KEGG" id="hro:HELRODRAFT_178224"/>
<reference evidence="2" key="3">
    <citation type="submission" date="2015-06" db="UniProtKB">
        <authorList>
            <consortium name="EnsemblMetazoa"/>
        </authorList>
    </citation>
    <scope>IDENTIFICATION</scope>
</reference>
<reference evidence="3" key="1">
    <citation type="submission" date="2012-12" db="EMBL/GenBank/DDBJ databases">
        <authorList>
            <person name="Hellsten U."/>
            <person name="Grimwood J."/>
            <person name="Chapman J.A."/>
            <person name="Shapiro H."/>
            <person name="Aerts A."/>
            <person name="Otillar R.P."/>
            <person name="Terry A.Y."/>
            <person name="Boore J.L."/>
            <person name="Simakov O."/>
            <person name="Marletaz F."/>
            <person name="Cho S.-J."/>
            <person name="Edsinger-Gonzales E."/>
            <person name="Havlak P."/>
            <person name="Kuo D.-H."/>
            <person name="Larsson T."/>
            <person name="Lv J."/>
            <person name="Arendt D."/>
            <person name="Savage R."/>
            <person name="Osoegawa K."/>
            <person name="de Jong P."/>
            <person name="Lindberg D.R."/>
            <person name="Seaver E.C."/>
            <person name="Weisblat D.A."/>
            <person name="Putnam N.H."/>
            <person name="Grigoriev I.V."/>
            <person name="Rokhsar D.S."/>
        </authorList>
    </citation>
    <scope>NUCLEOTIDE SEQUENCE</scope>
</reference>
<accession>T1FCY5</accession>
<dbReference type="CTD" id="20206684"/>
<evidence type="ECO:0000313" key="3">
    <source>
        <dbReference type="Proteomes" id="UP000015101"/>
    </source>
</evidence>
<dbReference type="InParanoid" id="T1FCY5"/>
<dbReference type="EnsemblMetazoa" id="HelroT178224">
    <property type="protein sequence ID" value="HelroP178224"/>
    <property type="gene ID" value="HelroG178224"/>
</dbReference>
<dbReference type="Proteomes" id="UP000015101">
    <property type="component" value="Unassembled WGS sequence"/>
</dbReference>
<dbReference type="EMBL" id="KB097379">
    <property type="protein sequence ID" value="ESN97429.1"/>
    <property type="molecule type" value="Genomic_DNA"/>
</dbReference>
<gene>
    <name evidence="2" type="primary">20206684</name>
    <name evidence="1" type="ORF">HELRODRAFT_178224</name>
</gene>
<proteinExistence type="predicted"/>
<dbReference type="RefSeq" id="XP_009024587.1">
    <property type="nucleotide sequence ID" value="XM_009026339.1"/>
</dbReference>
<protein>
    <submittedName>
        <fullName evidence="1 2">Uncharacterized protein</fullName>
    </submittedName>
</protein>
<keyword evidence="3" id="KW-1185">Reference proteome</keyword>
<dbReference type="GeneID" id="20206684"/>